<dbReference type="Proteomes" id="UP000198860">
    <property type="component" value="Unassembled WGS sequence"/>
</dbReference>
<accession>A0A1H0UCE0</accession>
<dbReference type="EMBL" id="FNIZ01000025">
    <property type="protein sequence ID" value="SDP63849.1"/>
    <property type="molecule type" value="Genomic_DNA"/>
</dbReference>
<proteinExistence type="predicted"/>
<dbReference type="AlphaFoldDB" id="A0A1H0UCE0"/>
<evidence type="ECO:0000313" key="2">
    <source>
        <dbReference type="Proteomes" id="UP000198860"/>
    </source>
</evidence>
<evidence type="ECO:0000313" key="1">
    <source>
        <dbReference type="EMBL" id="SDP63849.1"/>
    </source>
</evidence>
<sequence>MLQNDFSLILRDLRRLYEIIDQSPTPEYYDFLNELVHLYIHALKELACD</sequence>
<name>A0A1H0UCE0_HALAD</name>
<protein>
    <submittedName>
        <fullName evidence="1">Uncharacterized protein</fullName>
    </submittedName>
</protein>
<keyword evidence="2" id="KW-1185">Reference proteome</keyword>
<organism evidence="1 2">
    <name type="scientific">Halobacillus aidingensis</name>
    <dbReference type="NCBI Taxonomy" id="240303"/>
    <lineage>
        <taxon>Bacteria</taxon>
        <taxon>Bacillati</taxon>
        <taxon>Bacillota</taxon>
        <taxon>Bacilli</taxon>
        <taxon>Bacillales</taxon>
        <taxon>Bacillaceae</taxon>
        <taxon>Halobacillus</taxon>
    </lineage>
</organism>
<gene>
    <name evidence="1" type="ORF">SAMN05421677_12538</name>
</gene>
<reference evidence="2" key="1">
    <citation type="submission" date="2016-10" db="EMBL/GenBank/DDBJ databases">
        <authorList>
            <person name="Varghese N."/>
            <person name="Submissions S."/>
        </authorList>
    </citation>
    <scope>NUCLEOTIDE SEQUENCE [LARGE SCALE GENOMIC DNA]</scope>
    <source>
        <strain evidence="2">CGMCC 1.3703</strain>
    </source>
</reference>